<evidence type="ECO:0000313" key="2">
    <source>
        <dbReference type="Proteomes" id="UP000093186"/>
    </source>
</evidence>
<keyword evidence="2" id="KW-1185">Reference proteome</keyword>
<evidence type="ECO:0000313" key="1">
    <source>
        <dbReference type="EMBL" id="OCK43195.1"/>
    </source>
</evidence>
<dbReference type="RefSeq" id="WP_068701303.1">
    <property type="nucleotide sequence ID" value="NZ_JAUOSW010000008.1"/>
</dbReference>
<dbReference type="AlphaFoldDB" id="A0A1B9Y051"/>
<dbReference type="STRING" id="447689.BA195_00375"/>
<organism evidence="1 2">
    <name type="scientific">Tenacibaculum soleae</name>
    <dbReference type="NCBI Taxonomy" id="447689"/>
    <lineage>
        <taxon>Bacteria</taxon>
        <taxon>Pseudomonadati</taxon>
        <taxon>Bacteroidota</taxon>
        <taxon>Flavobacteriia</taxon>
        <taxon>Flavobacteriales</taxon>
        <taxon>Flavobacteriaceae</taxon>
        <taxon>Tenacibaculum</taxon>
    </lineage>
</organism>
<dbReference type="Proteomes" id="UP000093186">
    <property type="component" value="Unassembled WGS sequence"/>
</dbReference>
<dbReference type="OrthoDB" id="1453121at2"/>
<protein>
    <submittedName>
        <fullName evidence="1">Uncharacterized protein</fullName>
    </submittedName>
</protein>
<reference evidence="1 2" key="1">
    <citation type="submission" date="2016-06" db="EMBL/GenBank/DDBJ databases">
        <title>Draft Genome Sequence of Tenacibaculum soleae UCD-KL19.</title>
        <authorList>
            <person name="Eisen J.A."/>
            <person name="Coil D.A."/>
            <person name="Lujan K.M."/>
        </authorList>
    </citation>
    <scope>NUCLEOTIDE SEQUENCE [LARGE SCALE GENOMIC DNA]</scope>
    <source>
        <strain evidence="1 2">UCD-KL19</strain>
    </source>
</reference>
<comment type="caution">
    <text evidence="1">The sequence shown here is derived from an EMBL/GenBank/DDBJ whole genome shotgun (WGS) entry which is preliminary data.</text>
</comment>
<gene>
    <name evidence="1" type="ORF">BA195_00375</name>
</gene>
<dbReference type="EMBL" id="MAKX01000001">
    <property type="protein sequence ID" value="OCK43195.1"/>
    <property type="molecule type" value="Genomic_DNA"/>
</dbReference>
<name>A0A1B9Y051_9FLAO</name>
<proteinExistence type="predicted"/>
<accession>A0A1B9Y051</accession>
<sequence>MENPFKKILHNEELPEALKGKVLGDVAMIKLSIDMADLFVVKYPNTIADLLGGGAIKEKSKETE</sequence>